<dbReference type="Proteomes" id="UP000243542">
    <property type="component" value="Unassembled WGS sequence"/>
</dbReference>
<sequence>MAHFGVTWADLQALRLDEFNALVSAMDKDLKARNRRGGGGDEPGIRRTPVMT</sequence>
<accession>A0A2A9F9T1</accession>
<reference evidence="2 3" key="1">
    <citation type="submission" date="2017-10" db="EMBL/GenBank/DDBJ databases">
        <title>Sequencing the genomes of 1000 actinobacteria strains.</title>
        <authorList>
            <person name="Klenk H.-P."/>
        </authorList>
    </citation>
    <scope>NUCLEOTIDE SEQUENCE [LARGE SCALE GENOMIC DNA]</scope>
    <source>
        <strain evidence="2 3">DSM 46092</strain>
    </source>
</reference>
<name>A0A2A9F9T1_9PSEU</name>
<gene>
    <name evidence="2" type="ORF">ATK36_3188</name>
</gene>
<organism evidence="2 3">
    <name type="scientific">Amycolatopsis sulphurea</name>
    <dbReference type="NCBI Taxonomy" id="76022"/>
    <lineage>
        <taxon>Bacteria</taxon>
        <taxon>Bacillati</taxon>
        <taxon>Actinomycetota</taxon>
        <taxon>Actinomycetes</taxon>
        <taxon>Pseudonocardiales</taxon>
        <taxon>Pseudonocardiaceae</taxon>
        <taxon>Amycolatopsis</taxon>
    </lineage>
</organism>
<dbReference type="AlphaFoldDB" id="A0A2A9F9T1"/>
<evidence type="ECO:0000313" key="3">
    <source>
        <dbReference type="Proteomes" id="UP000243542"/>
    </source>
</evidence>
<evidence type="ECO:0000313" key="2">
    <source>
        <dbReference type="EMBL" id="PFG48114.1"/>
    </source>
</evidence>
<evidence type="ECO:0000256" key="1">
    <source>
        <dbReference type="SAM" id="MobiDB-lite"/>
    </source>
</evidence>
<proteinExistence type="predicted"/>
<dbReference type="EMBL" id="PDJK01000002">
    <property type="protein sequence ID" value="PFG48114.1"/>
    <property type="molecule type" value="Genomic_DNA"/>
</dbReference>
<comment type="caution">
    <text evidence="2">The sequence shown here is derived from an EMBL/GenBank/DDBJ whole genome shotgun (WGS) entry which is preliminary data.</text>
</comment>
<keyword evidence="3" id="KW-1185">Reference proteome</keyword>
<feature type="region of interest" description="Disordered" evidence="1">
    <location>
        <begin position="32"/>
        <end position="52"/>
    </location>
</feature>
<protein>
    <submittedName>
        <fullName evidence="2">Uncharacterized protein</fullName>
    </submittedName>
</protein>
<dbReference type="RefSeq" id="WP_170069755.1">
    <property type="nucleotide sequence ID" value="NZ_JBIAKZ010000002.1"/>
</dbReference>